<protein>
    <submittedName>
        <fullName evidence="1">Uncharacterized protein</fullName>
    </submittedName>
</protein>
<dbReference type="AlphaFoldDB" id="A0A512CIA7"/>
<evidence type="ECO:0000313" key="2">
    <source>
        <dbReference type="Proteomes" id="UP000321301"/>
    </source>
</evidence>
<reference evidence="1 2" key="1">
    <citation type="submission" date="2019-07" db="EMBL/GenBank/DDBJ databases">
        <title>Whole genome shotgun sequence of Cyclobacterium qasimii NBRC 106168.</title>
        <authorList>
            <person name="Hosoyama A."/>
            <person name="Uohara A."/>
            <person name="Ohji S."/>
            <person name="Ichikawa N."/>
        </authorList>
    </citation>
    <scope>NUCLEOTIDE SEQUENCE [LARGE SCALE GENOMIC DNA]</scope>
    <source>
        <strain evidence="1 2">NBRC 106168</strain>
    </source>
</reference>
<evidence type="ECO:0000313" key="1">
    <source>
        <dbReference type="EMBL" id="GEO23926.1"/>
    </source>
</evidence>
<name>A0A512CIA7_9BACT</name>
<dbReference type="Proteomes" id="UP000321301">
    <property type="component" value="Unassembled WGS sequence"/>
</dbReference>
<sequence length="64" mass="7240">MQKGIFTGEILNYRPYEKIDNLGMLIVFPIQFCSRIFRKGSRATKVSGRDCRGSNATGIFLQVP</sequence>
<proteinExistence type="predicted"/>
<dbReference type="EMBL" id="BJYV01000029">
    <property type="protein sequence ID" value="GEO23926.1"/>
    <property type="molecule type" value="Genomic_DNA"/>
</dbReference>
<organism evidence="1 2">
    <name type="scientific">Cyclobacterium qasimii</name>
    <dbReference type="NCBI Taxonomy" id="1350429"/>
    <lineage>
        <taxon>Bacteria</taxon>
        <taxon>Pseudomonadati</taxon>
        <taxon>Bacteroidota</taxon>
        <taxon>Cytophagia</taxon>
        <taxon>Cytophagales</taxon>
        <taxon>Cyclobacteriaceae</taxon>
        <taxon>Cyclobacterium</taxon>
    </lineage>
</organism>
<gene>
    <name evidence="1" type="ORF">CQA01_44600</name>
</gene>
<keyword evidence="2" id="KW-1185">Reference proteome</keyword>
<accession>A0A512CIA7</accession>
<comment type="caution">
    <text evidence="1">The sequence shown here is derived from an EMBL/GenBank/DDBJ whole genome shotgun (WGS) entry which is preliminary data.</text>
</comment>